<organism evidence="3 4">
    <name type="scientific">Sporocytophaga myxococcoides</name>
    <dbReference type="NCBI Taxonomy" id="153721"/>
    <lineage>
        <taxon>Bacteria</taxon>
        <taxon>Pseudomonadati</taxon>
        <taxon>Bacteroidota</taxon>
        <taxon>Cytophagia</taxon>
        <taxon>Cytophagales</taxon>
        <taxon>Cytophagaceae</taxon>
        <taxon>Sporocytophaga</taxon>
    </lineage>
</organism>
<dbReference type="EMBL" id="BBLT01000003">
    <property type="protein sequence ID" value="GAL84624.1"/>
    <property type="molecule type" value="Genomic_DNA"/>
</dbReference>
<name>A0A098LDU1_9BACT</name>
<dbReference type="Proteomes" id="UP000030185">
    <property type="component" value="Unassembled WGS sequence"/>
</dbReference>
<feature type="chain" id="PRO_5001937071" evidence="2">
    <location>
        <begin position="22"/>
        <end position="208"/>
    </location>
</feature>
<protein>
    <submittedName>
        <fullName evidence="3">Uncharacterized protein</fullName>
    </submittedName>
</protein>
<reference evidence="3 4" key="1">
    <citation type="submission" date="2014-09" db="EMBL/GenBank/DDBJ databases">
        <title>Sporocytophaga myxococcoides PG-01 genome sequencing.</title>
        <authorList>
            <person name="Liu L."/>
            <person name="Gao P.J."/>
            <person name="Chen G.J."/>
            <person name="Wang L.S."/>
        </authorList>
    </citation>
    <scope>NUCLEOTIDE SEQUENCE [LARGE SCALE GENOMIC DNA]</scope>
    <source>
        <strain evidence="3 4">PG-01</strain>
    </source>
</reference>
<evidence type="ECO:0000313" key="4">
    <source>
        <dbReference type="Proteomes" id="UP000030185"/>
    </source>
</evidence>
<feature type="region of interest" description="Disordered" evidence="1">
    <location>
        <begin position="103"/>
        <end position="140"/>
    </location>
</feature>
<evidence type="ECO:0000313" key="3">
    <source>
        <dbReference type="EMBL" id="GAL84624.1"/>
    </source>
</evidence>
<feature type="signal peptide" evidence="2">
    <location>
        <begin position="1"/>
        <end position="21"/>
    </location>
</feature>
<keyword evidence="2" id="KW-0732">Signal</keyword>
<feature type="compositionally biased region" description="Basic and acidic residues" evidence="1">
    <location>
        <begin position="104"/>
        <end position="125"/>
    </location>
</feature>
<accession>A0A098LDU1</accession>
<evidence type="ECO:0000256" key="2">
    <source>
        <dbReference type="SAM" id="SignalP"/>
    </source>
</evidence>
<feature type="region of interest" description="Disordered" evidence="1">
    <location>
        <begin position="175"/>
        <end position="208"/>
    </location>
</feature>
<comment type="caution">
    <text evidence="3">The sequence shown here is derived from an EMBL/GenBank/DDBJ whole genome shotgun (WGS) entry which is preliminary data.</text>
</comment>
<sequence>MLMKYLLGLIIVLGLGFNSFAQTPQDEQNEDSFICYQVDENSISCYSDYDPAFDETFQQGVTPEGDIYSMEENIIESPGQEENASEEFYRIEPLELEGTPQCEANEKEEAKAYNRPENYEDKSNEDISQIGDQERGENTVNSEICSQLERSDGKSFGEPYDFEKAQCYCPDMETTTEGDYKFGNPDEEINPEDVHIETNVSTDEGGIY</sequence>
<proteinExistence type="predicted"/>
<evidence type="ECO:0000256" key="1">
    <source>
        <dbReference type="SAM" id="MobiDB-lite"/>
    </source>
</evidence>
<gene>
    <name evidence="3" type="ORF">MYP_1852</name>
</gene>
<dbReference type="AlphaFoldDB" id="A0A098LDU1"/>
<keyword evidence="4" id="KW-1185">Reference proteome</keyword>
<dbReference type="STRING" id="153721.MYP_1852"/>